<keyword evidence="7" id="KW-1185">Reference proteome</keyword>
<proteinExistence type="predicted"/>
<dbReference type="GO" id="GO:0003723">
    <property type="term" value="F:RNA binding"/>
    <property type="evidence" value="ECO:0007669"/>
    <property type="project" value="UniProtKB-UniRule"/>
</dbReference>
<evidence type="ECO:0000313" key="6">
    <source>
        <dbReference type="EMBL" id="KAK6628231.1"/>
    </source>
</evidence>
<gene>
    <name evidence="6" type="ORF">RUM43_002043</name>
    <name evidence="5" type="ORF">RUM44_010539</name>
</gene>
<evidence type="ECO:0000256" key="3">
    <source>
        <dbReference type="SAM" id="MobiDB-lite"/>
    </source>
</evidence>
<dbReference type="EMBL" id="JAWJWF010000045">
    <property type="protein sequence ID" value="KAK6628057.1"/>
    <property type="molecule type" value="Genomic_DNA"/>
</dbReference>
<dbReference type="InterPro" id="IPR012677">
    <property type="entry name" value="Nucleotide-bd_a/b_plait_sf"/>
</dbReference>
<dbReference type="CDD" id="cd12260">
    <property type="entry name" value="RRM2_SREK1"/>
    <property type="match status" value="1"/>
</dbReference>
<dbReference type="Gene3D" id="3.30.70.330">
    <property type="match status" value="2"/>
</dbReference>
<keyword evidence="1 2" id="KW-0694">RNA-binding</keyword>
<dbReference type="InterPro" id="IPR034192">
    <property type="entry name" value="SREK1_RRM2"/>
</dbReference>
<feature type="region of interest" description="Disordered" evidence="3">
    <location>
        <begin position="270"/>
        <end position="472"/>
    </location>
</feature>
<sequence>MGGIRVIQITNIAPQTTKDQMHSLFGYIGKIEQIQLYPTIREVAVPGRSLVCYVKFMDSASVGVAQHLTNTVFIDRALIVVPFSSNDIPDEQKAFELTRPGPKLAMGVTNQLEGFPPNQVLMTHDPRLIENNLPPYPPLPSNTDSNTLDEIRRTVVIANLDRSLGSQDVIELFSKAGEVKYVRFCFRPGDAANYALVEFTDQTDIVAALKMNGMQLAGNTIKVFHSIQAIVKPQPKSDEAAQREIQEAMSRVNEAQSFISAAFDPMMALLKKDKKRSRSRSRGRYGRSRRSRSRSRSRHSRRRSKSRHRRSRSRSRRSRSRRHSRSRSHSKHSRRSRSRDRRRSRSRSRRRSRSRSKRSRSRSKRRSRSRSHRSSSRSKSASSRSHRDERKREDKERRKEDRERDKDREKDRDRDREKDKDKKDKDKEKTKDKAKGDEKEVEAEPEPESKPEPMDEDKGDEEDEDDDDDDDK</sequence>
<dbReference type="Proteomes" id="UP001372834">
    <property type="component" value="Unassembled WGS sequence"/>
</dbReference>
<reference evidence="6 8" key="1">
    <citation type="submission" date="2023-10" db="EMBL/GenBank/DDBJ databases">
        <title>Genomes of two closely related lineages of the louse Polyplax serrata with different host specificities.</title>
        <authorList>
            <person name="Martinu J."/>
            <person name="Tarabai H."/>
            <person name="Stefka J."/>
            <person name="Hypsa V."/>
        </authorList>
    </citation>
    <scope>NUCLEOTIDE SEQUENCE [LARGE SCALE GENOMIC DNA]</scope>
    <source>
        <strain evidence="5">98ZLc_SE</strain>
        <strain evidence="6">HR10_N</strain>
    </source>
</reference>
<organism evidence="6 8">
    <name type="scientific">Polyplax serrata</name>
    <name type="common">Common mouse louse</name>
    <dbReference type="NCBI Taxonomy" id="468196"/>
    <lineage>
        <taxon>Eukaryota</taxon>
        <taxon>Metazoa</taxon>
        <taxon>Ecdysozoa</taxon>
        <taxon>Arthropoda</taxon>
        <taxon>Hexapoda</taxon>
        <taxon>Insecta</taxon>
        <taxon>Pterygota</taxon>
        <taxon>Neoptera</taxon>
        <taxon>Paraneoptera</taxon>
        <taxon>Psocodea</taxon>
        <taxon>Troctomorpha</taxon>
        <taxon>Phthiraptera</taxon>
        <taxon>Anoplura</taxon>
        <taxon>Polyplacidae</taxon>
        <taxon>Polyplax</taxon>
    </lineage>
</organism>
<evidence type="ECO:0000256" key="1">
    <source>
        <dbReference type="ARBA" id="ARBA00022884"/>
    </source>
</evidence>
<dbReference type="PANTHER" id="PTHR32343:SF22">
    <property type="entry name" value="LD29830P"/>
    <property type="match status" value="1"/>
</dbReference>
<dbReference type="SMART" id="SM00360">
    <property type="entry name" value="RRM"/>
    <property type="match status" value="2"/>
</dbReference>
<dbReference type="Proteomes" id="UP001359485">
    <property type="component" value="Unassembled WGS sequence"/>
</dbReference>
<dbReference type="InterPro" id="IPR035979">
    <property type="entry name" value="RBD_domain_sf"/>
</dbReference>
<protein>
    <recommendedName>
        <fullName evidence="4">RRM domain-containing protein</fullName>
    </recommendedName>
</protein>
<dbReference type="Pfam" id="PF00076">
    <property type="entry name" value="RRM_1"/>
    <property type="match status" value="1"/>
</dbReference>
<feature type="compositionally biased region" description="Basic and acidic residues" evidence="3">
    <location>
        <begin position="385"/>
        <end position="438"/>
    </location>
</feature>
<dbReference type="SUPFAM" id="SSF54928">
    <property type="entry name" value="RNA-binding domain, RBD"/>
    <property type="match status" value="2"/>
</dbReference>
<comment type="caution">
    <text evidence="6">The sequence shown here is derived from an EMBL/GenBank/DDBJ whole genome shotgun (WGS) entry which is preliminary data.</text>
</comment>
<feature type="domain" description="RRM" evidence="4">
    <location>
        <begin position="153"/>
        <end position="228"/>
    </location>
</feature>
<evidence type="ECO:0000313" key="7">
    <source>
        <dbReference type="Proteomes" id="UP001359485"/>
    </source>
</evidence>
<accession>A0AAN8NYQ6</accession>
<name>A0AAN8NYQ6_POLSC</name>
<evidence type="ECO:0000256" key="2">
    <source>
        <dbReference type="PROSITE-ProRule" id="PRU00176"/>
    </source>
</evidence>
<dbReference type="InterPro" id="IPR000504">
    <property type="entry name" value="RRM_dom"/>
</dbReference>
<dbReference type="PANTHER" id="PTHR32343">
    <property type="entry name" value="SERINE/ARGININE-RICH SPLICING FACTOR"/>
    <property type="match status" value="1"/>
</dbReference>
<dbReference type="CDD" id="cd12259">
    <property type="entry name" value="RRM_SRSF11_SREK1"/>
    <property type="match status" value="1"/>
</dbReference>
<dbReference type="EMBL" id="JAWJWE010000036">
    <property type="protein sequence ID" value="KAK6628231.1"/>
    <property type="molecule type" value="Genomic_DNA"/>
</dbReference>
<evidence type="ECO:0000313" key="8">
    <source>
        <dbReference type="Proteomes" id="UP001372834"/>
    </source>
</evidence>
<dbReference type="PROSITE" id="PS50102">
    <property type="entry name" value="RRM"/>
    <property type="match status" value="1"/>
</dbReference>
<feature type="compositionally biased region" description="Basic residues" evidence="3">
    <location>
        <begin position="272"/>
        <end position="376"/>
    </location>
</feature>
<evidence type="ECO:0000313" key="5">
    <source>
        <dbReference type="EMBL" id="KAK6628057.1"/>
    </source>
</evidence>
<dbReference type="FunFam" id="3.30.70.330:FF:000084">
    <property type="entry name" value="Serine/arginine-rich splicing factor 11 isoform 1"/>
    <property type="match status" value="1"/>
</dbReference>
<dbReference type="AlphaFoldDB" id="A0AAN8NYQ6"/>
<feature type="compositionally biased region" description="Acidic residues" evidence="3">
    <location>
        <begin position="454"/>
        <end position="472"/>
    </location>
</feature>
<evidence type="ECO:0000259" key="4">
    <source>
        <dbReference type="PROSITE" id="PS50102"/>
    </source>
</evidence>